<protein>
    <submittedName>
        <fullName evidence="3">S-layer domain protein</fullName>
    </submittedName>
</protein>
<name>C8W1E5_DESAS</name>
<dbReference type="HOGENOM" id="CLU_532894_0_0_9"/>
<dbReference type="KEGG" id="dae:Dtox_0675"/>
<dbReference type="Pfam" id="PF00395">
    <property type="entry name" value="SLH"/>
    <property type="match status" value="1"/>
</dbReference>
<keyword evidence="1" id="KW-0677">Repeat</keyword>
<dbReference type="EMBL" id="CP001720">
    <property type="protein sequence ID" value="ACV61590.1"/>
    <property type="molecule type" value="Genomic_DNA"/>
</dbReference>
<feature type="domain" description="SLH" evidence="2">
    <location>
        <begin position="303"/>
        <end position="375"/>
    </location>
</feature>
<dbReference type="RefSeq" id="WP_015756308.1">
    <property type="nucleotide sequence ID" value="NC_013216.1"/>
</dbReference>
<evidence type="ECO:0000259" key="2">
    <source>
        <dbReference type="PROSITE" id="PS51272"/>
    </source>
</evidence>
<organism evidence="3 4">
    <name type="scientific">Desulfofarcimen acetoxidans (strain ATCC 49208 / DSM 771 / KCTC 5769 / VKM B-1644 / 5575)</name>
    <name type="common">Desulfotomaculum acetoxidans</name>
    <dbReference type="NCBI Taxonomy" id="485916"/>
    <lineage>
        <taxon>Bacteria</taxon>
        <taxon>Bacillati</taxon>
        <taxon>Bacillota</taxon>
        <taxon>Clostridia</taxon>
        <taxon>Eubacteriales</taxon>
        <taxon>Peptococcaceae</taxon>
        <taxon>Desulfofarcimen</taxon>
    </lineage>
</organism>
<accession>C8W1E5</accession>
<feature type="domain" description="SLH" evidence="2">
    <location>
        <begin position="382"/>
        <end position="449"/>
    </location>
</feature>
<evidence type="ECO:0000313" key="4">
    <source>
        <dbReference type="Proteomes" id="UP000002217"/>
    </source>
</evidence>
<dbReference type="eggNOG" id="COG1984">
    <property type="taxonomic scope" value="Bacteria"/>
</dbReference>
<reference evidence="3 4" key="1">
    <citation type="journal article" date="2009" name="Stand. Genomic Sci.">
        <title>Complete genome sequence of Desulfotomaculum acetoxidans type strain (5575).</title>
        <authorList>
            <person name="Spring S."/>
            <person name="Lapidus A."/>
            <person name="Schroder M."/>
            <person name="Gleim D."/>
            <person name="Sims D."/>
            <person name="Meincke L."/>
            <person name="Glavina Del Rio T."/>
            <person name="Tice H."/>
            <person name="Copeland A."/>
            <person name="Cheng J.F."/>
            <person name="Lucas S."/>
            <person name="Chen F."/>
            <person name="Nolan M."/>
            <person name="Bruce D."/>
            <person name="Goodwin L."/>
            <person name="Pitluck S."/>
            <person name="Ivanova N."/>
            <person name="Mavromatis K."/>
            <person name="Mikhailova N."/>
            <person name="Pati A."/>
            <person name="Chen A."/>
            <person name="Palaniappan K."/>
            <person name="Land M."/>
            <person name="Hauser L."/>
            <person name="Chang Y.J."/>
            <person name="Jeffries C.D."/>
            <person name="Chain P."/>
            <person name="Saunders E."/>
            <person name="Brettin T."/>
            <person name="Detter J.C."/>
            <person name="Goker M."/>
            <person name="Bristow J."/>
            <person name="Eisen J.A."/>
            <person name="Markowitz V."/>
            <person name="Hugenholtz P."/>
            <person name="Kyrpides N.C."/>
            <person name="Klenk H.P."/>
            <person name="Han C."/>
        </authorList>
    </citation>
    <scope>NUCLEOTIDE SEQUENCE [LARGE SCALE GENOMIC DNA]</scope>
    <source>
        <strain evidence="4">ATCC 49208 / DSM 771 / VKM B-1644</strain>
    </source>
</reference>
<dbReference type="PROSITE" id="PS51272">
    <property type="entry name" value="SLH"/>
    <property type="match status" value="3"/>
</dbReference>
<feature type="domain" description="SLH" evidence="2">
    <location>
        <begin position="455"/>
        <end position="511"/>
    </location>
</feature>
<gene>
    <name evidence="3" type="ordered locus">Dtox_0675</name>
</gene>
<dbReference type="OrthoDB" id="1805600at2"/>
<dbReference type="InterPro" id="IPR001119">
    <property type="entry name" value="SLH_dom"/>
</dbReference>
<dbReference type="Proteomes" id="UP000002217">
    <property type="component" value="Chromosome"/>
</dbReference>
<dbReference type="AlphaFoldDB" id="C8W1E5"/>
<proteinExistence type="predicted"/>
<evidence type="ECO:0000256" key="1">
    <source>
        <dbReference type="ARBA" id="ARBA00022737"/>
    </source>
</evidence>
<sequence length="511" mass="55828">MLAKCEKKYPALFVILGLLVLAGLSVFVNIVEAADVSADVSVSMYIYSPSDGSNKELTAVTDSVTGDEYYNTYSNLIFLSVTIDSDNSVNKITVNSKALAEDETGTYIFLTKTGENNITVKVDFEGASSVSKSYKINYYNDTAPQNTTYTLSIPPSGVITNLFDGSIKLYLPKNTFIVNDDGPTDSQYIMIIASKEPSDRRYRDDYAELPPNSKSFDIRPVVISDDEIEFADDSILSSNGTITLGYDENIIRPEILTVYYNAGNGWKNIGGLVSEKNKTISAQFNGFGEYVVMARSNNFSEFTKKISEIDTSVSWSKQYVDVLYARGIMEPNKNLSDGRFGLINDAGEEENATRFDFAKAVVKGLGLQLVVDITTPPGLDGGWESGSSASFTDSTEIAIMKTAYTNGILQGTVKGGKKYFEPGDSLTRAQAAVILARVLKLKTDTDQDKVIAQLNKSYSDSCDIEAWAAPSVLAVSKAKIFTNKEFKPAESLTCAQLAKITYIMLQKVGKL</sequence>
<dbReference type="STRING" id="485916.Dtox_0675"/>
<keyword evidence="4" id="KW-1185">Reference proteome</keyword>
<evidence type="ECO:0000313" key="3">
    <source>
        <dbReference type="EMBL" id="ACV61590.1"/>
    </source>
</evidence>